<organism evidence="2 3">
    <name type="scientific">Spongiibacter thalassae</name>
    <dbReference type="NCBI Taxonomy" id="2721624"/>
    <lineage>
        <taxon>Bacteria</taxon>
        <taxon>Pseudomonadati</taxon>
        <taxon>Pseudomonadota</taxon>
        <taxon>Gammaproteobacteria</taxon>
        <taxon>Cellvibrionales</taxon>
        <taxon>Spongiibacteraceae</taxon>
        <taxon>Spongiibacter</taxon>
    </lineage>
</organism>
<dbReference type="Gene3D" id="3.40.50.10190">
    <property type="entry name" value="BRCT domain"/>
    <property type="match status" value="1"/>
</dbReference>
<protein>
    <recommendedName>
        <fullName evidence="1">BRCT domain-containing protein</fullName>
    </recommendedName>
</protein>
<gene>
    <name evidence="2" type="ORF">HCU74_08280</name>
</gene>
<dbReference type="InterPro" id="IPR036420">
    <property type="entry name" value="BRCT_dom_sf"/>
</dbReference>
<evidence type="ECO:0000259" key="1">
    <source>
        <dbReference type="PROSITE" id="PS50172"/>
    </source>
</evidence>
<evidence type="ECO:0000313" key="3">
    <source>
        <dbReference type="Proteomes" id="UP000765845"/>
    </source>
</evidence>
<feature type="domain" description="BRCT" evidence="1">
    <location>
        <begin position="124"/>
        <end position="219"/>
    </location>
</feature>
<dbReference type="RefSeq" id="WP_168449909.1">
    <property type="nucleotide sequence ID" value="NZ_JAAWWK010000002.1"/>
</dbReference>
<accession>A0ABX1GGA7</accession>
<sequence>MTVSLNQDHQPVSARLNAAYRASRDISEFIGLCKGVLADAVVNEKEATFILQWLDLHPDVHGVWPTDVVRTALDTFLEDGRLSSNEESTLLEILAGITGAPIKVNTRTGEIHGNASTELPLFEPNQIIFSDRHFSLTGKFEIGGRSTCEQWIIDLGGKLQKVPTQATHYLVIGAIGSRDWAHSSFGRKIEKAVALRESGQEIYIVSEPFFISQVRAARG</sequence>
<keyword evidence="3" id="KW-1185">Reference proteome</keyword>
<dbReference type="EMBL" id="JAAWWK010000002">
    <property type="protein sequence ID" value="NKI17412.1"/>
    <property type="molecule type" value="Genomic_DNA"/>
</dbReference>
<proteinExistence type="predicted"/>
<dbReference type="Proteomes" id="UP000765845">
    <property type="component" value="Unassembled WGS sequence"/>
</dbReference>
<evidence type="ECO:0000313" key="2">
    <source>
        <dbReference type="EMBL" id="NKI17412.1"/>
    </source>
</evidence>
<dbReference type="CDD" id="cd17748">
    <property type="entry name" value="BRCT_DNA_ligase_like"/>
    <property type="match status" value="1"/>
</dbReference>
<dbReference type="InterPro" id="IPR001357">
    <property type="entry name" value="BRCT_dom"/>
</dbReference>
<dbReference type="Pfam" id="PF00533">
    <property type="entry name" value="BRCT"/>
    <property type="match status" value="1"/>
</dbReference>
<name>A0ABX1GGA7_9GAMM</name>
<comment type="caution">
    <text evidence="2">The sequence shown here is derived from an EMBL/GenBank/DDBJ whole genome shotgun (WGS) entry which is preliminary data.</text>
</comment>
<reference evidence="2 3" key="1">
    <citation type="submission" date="2020-04" db="EMBL/GenBank/DDBJ databases">
        <authorList>
            <person name="Yoon J."/>
        </authorList>
    </citation>
    <scope>NUCLEOTIDE SEQUENCE [LARGE SCALE GENOMIC DNA]</scope>
    <source>
        <strain evidence="2 3">KMU-166</strain>
    </source>
</reference>
<dbReference type="PROSITE" id="PS50172">
    <property type="entry name" value="BRCT"/>
    <property type="match status" value="1"/>
</dbReference>
<dbReference type="SUPFAM" id="SSF52113">
    <property type="entry name" value="BRCT domain"/>
    <property type="match status" value="1"/>
</dbReference>